<organism evidence="1 2">
    <name type="scientific">Dictyobacter arantiisoli</name>
    <dbReference type="NCBI Taxonomy" id="2014874"/>
    <lineage>
        <taxon>Bacteria</taxon>
        <taxon>Bacillati</taxon>
        <taxon>Chloroflexota</taxon>
        <taxon>Ktedonobacteria</taxon>
        <taxon>Ktedonobacterales</taxon>
        <taxon>Dictyobacteraceae</taxon>
        <taxon>Dictyobacter</taxon>
    </lineage>
</organism>
<gene>
    <name evidence="1" type="ORF">KDI_28830</name>
</gene>
<proteinExistence type="predicted"/>
<evidence type="ECO:0000313" key="2">
    <source>
        <dbReference type="Proteomes" id="UP000322530"/>
    </source>
</evidence>
<accession>A0A5A5TE82</accession>
<dbReference type="AlphaFoldDB" id="A0A5A5TE82"/>
<dbReference type="Proteomes" id="UP000322530">
    <property type="component" value="Unassembled WGS sequence"/>
</dbReference>
<comment type="caution">
    <text evidence="1">The sequence shown here is derived from an EMBL/GenBank/DDBJ whole genome shotgun (WGS) entry which is preliminary data.</text>
</comment>
<keyword evidence="2" id="KW-1185">Reference proteome</keyword>
<name>A0A5A5TE82_9CHLR</name>
<protein>
    <submittedName>
        <fullName evidence="1">Uncharacterized protein</fullName>
    </submittedName>
</protein>
<evidence type="ECO:0000313" key="1">
    <source>
        <dbReference type="EMBL" id="GCF09319.1"/>
    </source>
</evidence>
<dbReference type="EMBL" id="BIXY01000041">
    <property type="protein sequence ID" value="GCF09319.1"/>
    <property type="molecule type" value="Genomic_DNA"/>
</dbReference>
<reference evidence="1 2" key="1">
    <citation type="submission" date="2019-01" db="EMBL/GenBank/DDBJ databases">
        <title>Draft genome sequence of Dictyobacter sp. Uno17.</title>
        <authorList>
            <person name="Wang C.M."/>
            <person name="Zheng Y."/>
            <person name="Sakai Y."/>
            <person name="Abe K."/>
            <person name="Yokota A."/>
            <person name="Yabe S."/>
        </authorList>
    </citation>
    <scope>NUCLEOTIDE SEQUENCE [LARGE SCALE GENOMIC DNA]</scope>
    <source>
        <strain evidence="1 2">Uno17</strain>
    </source>
</reference>
<sequence length="53" mass="6145">MKKSFHSRNIGQKNRARTEFNLFRKNCLKKRLTEKPVSDIILLAPDGMSEALL</sequence>